<evidence type="ECO:0000313" key="2">
    <source>
        <dbReference type="EMBL" id="CAF4698312.1"/>
    </source>
</evidence>
<evidence type="ECO:0000256" key="1">
    <source>
        <dbReference type="SAM" id="MobiDB-lite"/>
    </source>
</evidence>
<accession>A0A821I8P8</accession>
<comment type="caution">
    <text evidence="2">The sequence shown here is derived from an EMBL/GenBank/DDBJ whole genome shotgun (WGS) entry which is preliminary data.</text>
</comment>
<dbReference type="EMBL" id="CAJOBP010034502">
    <property type="protein sequence ID" value="CAF4698312.1"/>
    <property type="molecule type" value="Genomic_DNA"/>
</dbReference>
<keyword evidence="3" id="KW-1185">Reference proteome</keyword>
<organism evidence="2 3">
    <name type="scientific">Rotaria socialis</name>
    <dbReference type="NCBI Taxonomy" id="392032"/>
    <lineage>
        <taxon>Eukaryota</taxon>
        <taxon>Metazoa</taxon>
        <taxon>Spiralia</taxon>
        <taxon>Gnathifera</taxon>
        <taxon>Rotifera</taxon>
        <taxon>Eurotatoria</taxon>
        <taxon>Bdelloidea</taxon>
        <taxon>Philodinida</taxon>
        <taxon>Philodinidae</taxon>
        <taxon>Rotaria</taxon>
    </lineage>
</organism>
<sequence>LAKIGIPRHDESVHIEQQQQNPTDVQLPSFWSLNGLHARWTDPLFRKMLWNVFLLSCSWSLGQAINYIQ</sequence>
<dbReference type="Proteomes" id="UP000663873">
    <property type="component" value="Unassembled WGS sequence"/>
</dbReference>
<gene>
    <name evidence="2" type="ORF">UJA718_LOCUS36110</name>
</gene>
<feature type="non-terminal residue" evidence="2">
    <location>
        <position position="69"/>
    </location>
</feature>
<evidence type="ECO:0000313" key="3">
    <source>
        <dbReference type="Proteomes" id="UP000663873"/>
    </source>
</evidence>
<name>A0A821I8P8_9BILA</name>
<reference evidence="2" key="1">
    <citation type="submission" date="2021-02" db="EMBL/GenBank/DDBJ databases">
        <authorList>
            <person name="Nowell W R."/>
        </authorList>
    </citation>
    <scope>NUCLEOTIDE SEQUENCE</scope>
</reference>
<feature type="region of interest" description="Disordered" evidence="1">
    <location>
        <begin position="1"/>
        <end position="21"/>
    </location>
</feature>
<dbReference type="AlphaFoldDB" id="A0A821I8P8"/>
<proteinExistence type="predicted"/>
<protein>
    <submittedName>
        <fullName evidence="2">Uncharacterized protein</fullName>
    </submittedName>
</protein>
<feature type="non-terminal residue" evidence="2">
    <location>
        <position position="1"/>
    </location>
</feature>